<organism evidence="2 3">
    <name type="scientific">Paenibacillus profundus</name>
    <dbReference type="NCBI Taxonomy" id="1173085"/>
    <lineage>
        <taxon>Bacteria</taxon>
        <taxon>Bacillati</taxon>
        <taxon>Bacillota</taxon>
        <taxon>Bacilli</taxon>
        <taxon>Bacillales</taxon>
        <taxon>Paenibacillaceae</taxon>
        <taxon>Paenibacillus</taxon>
    </lineage>
</organism>
<dbReference type="Pfam" id="PF22790">
    <property type="entry name" value="YkoP"/>
    <property type="match status" value="1"/>
</dbReference>
<reference evidence="2 3" key="1">
    <citation type="submission" date="2021-11" db="EMBL/GenBank/DDBJ databases">
        <title>Draft genome sequence of Paenibacillus profundus YoMME, a new Gram-positive bacteria with exoelectrogenic properties.</title>
        <authorList>
            <person name="Hubenova Y."/>
            <person name="Hubenova E."/>
            <person name="Manasiev Y."/>
            <person name="Peykov S."/>
            <person name="Mitov M."/>
        </authorList>
    </citation>
    <scope>NUCLEOTIDE SEQUENCE [LARGE SCALE GENOMIC DNA]</scope>
    <source>
        <strain evidence="2 3">YoMME</strain>
    </source>
</reference>
<dbReference type="EMBL" id="JAJNBZ010000007">
    <property type="protein sequence ID" value="MCE5169987.1"/>
    <property type="molecule type" value="Genomic_DNA"/>
</dbReference>
<evidence type="ECO:0000259" key="1">
    <source>
        <dbReference type="Pfam" id="PF22790"/>
    </source>
</evidence>
<comment type="caution">
    <text evidence="2">The sequence shown here is derived from an EMBL/GenBank/DDBJ whole genome shotgun (WGS) entry which is preliminary data.</text>
</comment>
<keyword evidence="3" id="KW-1185">Reference proteome</keyword>
<accession>A0ABS8YIF4</accession>
<name>A0ABS8YIF4_9BACL</name>
<evidence type="ECO:0000313" key="3">
    <source>
        <dbReference type="Proteomes" id="UP001199916"/>
    </source>
</evidence>
<feature type="domain" description="YkoP-like" evidence="1">
    <location>
        <begin position="1"/>
        <end position="135"/>
    </location>
</feature>
<dbReference type="Proteomes" id="UP001199916">
    <property type="component" value="Unassembled WGS sequence"/>
</dbReference>
<gene>
    <name evidence="2" type="ORF">LQV63_11770</name>
</gene>
<dbReference type="InterPro" id="IPR054467">
    <property type="entry name" value="YkoP-like_dom"/>
</dbReference>
<sequence>MSDGTRIRNKDLLVKIHLYNVQLLRQVLHVTNNVQKGRIIYRCVDRSLPGVCQFIQNHPRGNEIKAIIGITMLNRGCRQLGFDVVPISNPLYRGFKWINQLPIHLISVSNPINRFKKRHLPTYLVMSKNKLEKIYGHPST</sequence>
<evidence type="ECO:0000313" key="2">
    <source>
        <dbReference type="EMBL" id="MCE5169987.1"/>
    </source>
</evidence>
<protein>
    <recommendedName>
        <fullName evidence="1">YkoP-like domain-containing protein</fullName>
    </recommendedName>
</protein>
<proteinExistence type="predicted"/>